<dbReference type="Gene3D" id="3.30.460.10">
    <property type="entry name" value="Beta Polymerase, domain 2"/>
    <property type="match status" value="1"/>
</dbReference>
<dbReference type="InterPro" id="IPR052930">
    <property type="entry name" value="TA_antitoxin_MntA"/>
</dbReference>
<dbReference type="PANTHER" id="PTHR43852:SF3">
    <property type="entry name" value="NUCLEOTIDYLTRANSFERASE"/>
    <property type="match status" value="1"/>
</dbReference>
<sequence>MKLPYNKLKIIAKEYNINLMILFGSYLTENFTQDSDIDIAIQAENIKLINQHKLEILNKIAATFNYQEIDLVLLNHVDPLLKLQIAENGRLIYQKQDYLFNNFKVQAMHEHQDAKKFYALDEKFIENYLKKGDNNGKSRINPPQVD</sequence>
<keyword evidence="3" id="KW-1185">Reference proteome</keyword>
<comment type="caution">
    <text evidence="2">The sequence shown here is derived from an EMBL/GenBank/DDBJ whole genome shotgun (WGS) entry which is preliminary data.</text>
</comment>
<dbReference type="PANTHER" id="PTHR43852">
    <property type="entry name" value="NUCLEOTIDYLTRANSFERASE"/>
    <property type="match status" value="1"/>
</dbReference>
<dbReference type="Proteomes" id="UP000774000">
    <property type="component" value="Unassembled WGS sequence"/>
</dbReference>
<accession>A0A938XPZ7</accession>
<proteinExistence type="predicted"/>
<dbReference type="AlphaFoldDB" id="A0A938XPZ7"/>
<organism evidence="2 3">
    <name type="scientific">Halanaerobacter jeridensis</name>
    <dbReference type="NCBI Taxonomy" id="706427"/>
    <lineage>
        <taxon>Bacteria</taxon>
        <taxon>Bacillati</taxon>
        <taxon>Bacillota</taxon>
        <taxon>Clostridia</taxon>
        <taxon>Halanaerobiales</taxon>
        <taxon>Halobacteroidaceae</taxon>
        <taxon>Halanaerobacter</taxon>
    </lineage>
</organism>
<protein>
    <submittedName>
        <fullName evidence="2">Nucleotidyltransferase</fullName>
    </submittedName>
</protein>
<name>A0A938XPZ7_9FIRM</name>
<dbReference type="NCBIfam" id="NF047752">
    <property type="entry name" value="MntA_antitoxin"/>
    <property type="match status" value="1"/>
</dbReference>
<evidence type="ECO:0000313" key="2">
    <source>
        <dbReference type="EMBL" id="MBM7557638.1"/>
    </source>
</evidence>
<dbReference type="CDD" id="cd05403">
    <property type="entry name" value="NT_KNTase_like"/>
    <property type="match status" value="1"/>
</dbReference>
<evidence type="ECO:0000259" key="1">
    <source>
        <dbReference type="Pfam" id="PF18765"/>
    </source>
</evidence>
<dbReference type="InterPro" id="IPR043519">
    <property type="entry name" value="NT_sf"/>
</dbReference>
<dbReference type="RefSeq" id="WP_204702388.1">
    <property type="nucleotide sequence ID" value="NZ_JAFBDQ010000015.1"/>
</dbReference>
<reference evidence="2" key="1">
    <citation type="submission" date="2021-01" db="EMBL/GenBank/DDBJ databases">
        <title>Genomic Encyclopedia of Type Strains, Phase IV (KMG-IV): sequencing the most valuable type-strain genomes for metagenomic binning, comparative biology and taxonomic classification.</title>
        <authorList>
            <person name="Goeker M."/>
        </authorList>
    </citation>
    <scope>NUCLEOTIDE SEQUENCE</scope>
    <source>
        <strain evidence="2">DSM 23230</strain>
    </source>
</reference>
<feature type="domain" description="Polymerase beta nucleotidyltransferase" evidence="1">
    <location>
        <begin position="6"/>
        <end position="97"/>
    </location>
</feature>
<gene>
    <name evidence="2" type="ORF">JOC47_002504</name>
</gene>
<dbReference type="SUPFAM" id="SSF81301">
    <property type="entry name" value="Nucleotidyltransferase"/>
    <property type="match status" value="1"/>
</dbReference>
<dbReference type="EMBL" id="JAFBDQ010000015">
    <property type="protein sequence ID" value="MBM7557638.1"/>
    <property type="molecule type" value="Genomic_DNA"/>
</dbReference>
<dbReference type="Pfam" id="PF18765">
    <property type="entry name" value="Polbeta"/>
    <property type="match status" value="1"/>
</dbReference>
<dbReference type="InterPro" id="IPR041633">
    <property type="entry name" value="Polbeta"/>
</dbReference>
<evidence type="ECO:0000313" key="3">
    <source>
        <dbReference type="Proteomes" id="UP000774000"/>
    </source>
</evidence>